<dbReference type="Pfam" id="PF01331">
    <property type="entry name" value="mRNA_cap_enzyme"/>
    <property type="match status" value="1"/>
</dbReference>
<dbReference type="GO" id="GO:0005524">
    <property type="term" value="F:ATP binding"/>
    <property type="evidence" value="ECO:0007669"/>
    <property type="project" value="InterPro"/>
</dbReference>
<dbReference type="Gene3D" id="3.30.470.30">
    <property type="entry name" value="DNA ligase/mRNA capping enzyme"/>
    <property type="match status" value="1"/>
</dbReference>
<proteinExistence type="predicted"/>
<dbReference type="AlphaFoldDB" id="A0A6C0EKV0"/>
<sequence length="368" mass="43590">MDLSEIDFCNGVGYNIKNIRSKSSLLESIYKKFNITLKNNYIQYSNRELDKLKKNNYLMSVQTSGQSYFLYLTKIHNKNYSLFIDKKVAKDHTLPKIIVVNYRFNESLYNNTIFNGELVKLFNNKWEFIINDIIVYNDKIYNKHFYEKLTLIHDVLENKYICDSNLEILSLKVKRYFNPDQFNMLINTFINKCNYKITGLLFTPLNNSPTIMFNFTQQKVYNTTIKFLTDSNSYLESIKYEQKLLEESNNEILLSDIKDDDQILLDLLENINQAPIIINNKSFVFDIKKTDLPNIFILYCNKNNIKIKHSIARIDTLECLYLVMSAFKKNACVKCIYSPEYNKWIPIEISNKKDLDEYSVIQNYKDTL</sequence>
<feature type="domain" description="mRNA capping enzyme adenylation" evidence="1">
    <location>
        <begin position="46"/>
        <end position="207"/>
    </location>
</feature>
<evidence type="ECO:0000259" key="1">
    <source>
        <dbReference type="Pfam" id="PF01331"/>
    </source>
</evidence>
<dbReference type="GO" id="GO:0004484">
    <property type="term" value="F:mRNA guanylyltransferase activity"/>
    <property type="evidence" value="ECO:0007669"/>
    <property type="project" value="InterPro"/>
</dbReference>
<dbReference type="InterPro" id="IPR001339">
    <property type="entry name" value="mRNA_cap_enzyme_adenylation"/>
</dbReference>
<dbReference type="SUPFAM" id="SSF56091">
    <property type="entry name" value="DNA ligase/mRNA capping enzyme, catalytic domain"/>
    <property type="match status" value="1"/>
</dbReference>
<dbReference type="GO" id="GO:0006370">
    <property type="term" value="P:7-methylguanosine mRNA capping"/>
    <property type="evidence" value="ECO:0007669"/>
    <property type="project" value="InterPro"/>
</dbReference>
<dbReference type="EMBL" id="MN738866">
    <property type="protein sequence ID" value="QHT28919.1"/>
    <property type="molecule type" value="Genomic_DNA"/>
</dbReference>
<name>A0A6C0EKV0_9ZZZZ</name>
<accession>A0A6C0EKV0</accession>
<protein>
    <recommendedName>
        <fullName evidence="1">mRNA capping enzyme adenylation domain-containing protein</fullName>
    </recommendedName>
</protein>
<organism evidence="2">
    <name type="scientific">viral metagenome</name>
    <dbReference type="NCBI Taxonomy" id="1070528"/>
    <lineage>
        <taxon>unclassified sequences</taxon>
        <taxon>metagenomes</taxon>
        <taxon>organismal metagenomes</taxon>
    </lineage>
</organism>
<evidence type="ECO:0000313" key="2">
    <source>
        <dbReference type="EMBL" id="QHT28919.1"/>
    </source>
</evidence>
<reference evidence="2" key="1">
    <citation type="journal article" date="2020" name="Nature">
        <title>Giant virus diversity and host interactions through global metagenomics.</title>
        <authorList>
            <person name="Schulz F."/>
            <person name="Roux S."/>
            <person name="Paez-Espino D."/>
            <person name="Jungbluth S."/>
            <person name="Walsh D.A."/>
            <person name="Denef V.J."/>
            <person name="McMahon K.D."/>
            <person name="Konstantinidis K.T."/>
            <person name="Eloe-Fadrosh E.A."/>
            <person name="Kyrpides N.C."/>
            <person name="Woyke T."/>
        </authorList>
    </citation>
    <scope>NUCLEOTIDE SEQUENCE</scope>
    <source>
        <strain evidence="2">GVMAG-M-3300001351-8</strain>
    </source>
</reference>